<dbReference type="RefSeq" id="WP_073151591.1">
    <property type="nucleotide sequence ID" value="NZ_FQYY01000006.1"/>
</dbReference>
<keyword evidence="2" id="KW-1185">Reference proteome</keyword>
<evidence type="ECO:0000313" key="2">
    <source>
        <dbReference type="Proteomes" id="UP000184225"/>
    </source>
</evidence>
<name>A0A1M6FKI2_9FLAO</name>
<dbReference type="Proteomes" id="UP000184225">
    <property type="component" value="Unassembled WGS sequence"/>
</dbReference>
<dbReference type="STRING" id="579105.SAMN04488096_106193"/>
<gene>
    <name evidence="1" type="ORF">SAMN04488096_106193</name>
</gene>
<reference evidence="1 2" key="1">
    <citation type="submission" date="2016-11" db="EMBL/GenBank/DDBJ databases">
        <authorList>
            <person name="Jaros S."/>
            <person name="Januszkiewicz K."/>
            <person name="Wedrychowicz H."/>
        </authorList>
    </citation>
    <scope>NUCLEOTIDE SEQUENCE [LARGE SCALE GENOMIC DNA]</scope>
    <source>
        <strain evidence="1 2">DSM 21425</strain>
    </source>
</reference>
<sequence>MKKIYTALFITLSLLACKNEVKKEEIIEVKEAKKVTYTPKDGGKGAEIINTVIDSAGGNLYETATIEFTFRDATYKSIRNCGMFEFSRKKTDNNGNQTLETVSNLGFNYLKNEKEEDLADTLVTKYTNSINSVLYFAQLPFGLNDSAVRKELIAEDSIQGKPYYKIQVNFAEEGGGEDFQDIYVYWVNKNNYHVDYLAYSYEVNGGGMRFREAVNPREIKGIRFVDYKNYAPKKGTSPKLEDLDDLFEENELELFSTIENEDIQVEVLDRNCG</sequence>
<dbReference type="EMBL" id="FQYY01000006">
    <property type="protein sequence ID" value="SHI98176.1"/>
    <property type="molecule type" value="Genomic_DNA"/>
</dbReference>
<dbReference type="OrthoDB" id="982433at2"/>
<dbReference type="PROSITE" id="PS51257">
    <property type="entry name" value="PROKAR_LIPOPROTEIN"/>
    <property type="match status" value="1"/>
</dbReference>
<dbReference type="InterPro" id="IPR045444">
    <property type="entry name" value="DUF6503"/>
</dbReference>
<protein>
    <recommendedName>
        <fullName evidence="3">Deoxyribose-phosphate aldolase</fullName>
    </recommendedName>
</protein>
<proteinExistence type="predicted"/>
<evidence type="ECO:0008006" key="3">
    <source>
        <dbReference type="Google" id="ProtNLM"/>
    </source>
</evidence>
<evidence type="ECO:0000313" key="1">
    <source>
        <dbReference type="EMBL" id="SHI98176.1"/>
    </source>
</evidence>
<dbReference type="Pfam" id="PF20113">
    <property type="entry name" value="DUF6503"/>
    <property type="match status" value="1"/>
</dbReference>
<organism evidence="1 2">
    <name type="scientific">Mesonia phycicola</name>
    <dbReference type="NCBI Taxonomy" id="579105"/>
    <lineage>
        <taxon>Bacteria</taxon>
        <taxon>Pseudomonadati</taxon>
        <taxon>Bacteroidota</taxon>
        <taxon>Flavobacteriia</taxon>
        <taxon>Flavobacteriales</taxon>
        <taxon>Flavobacteriaceae</taxon>
        <taxon>Mesonia</taxon>
    </lineage>
</organism>
<accession>A0A1M6FKI2</accession>
<dbReference type="AlphaFoldDB" id="A0A1M6FKI2"/>